<keyword evidence="6" id="KW-1185">Reference proteome</keyword>
<dbReference type="SMART" id="SM00320">
    <property type="entry name" value="WD40"/>
    <property type="match status" value="2"/>
</dbReference>
<dbReference type="GO" id="GO:0032266">
    <property type="term" value="F:phosphatidylinositol-3-phosphate binding"/>
    <property type="evidence" value="ECO:0007669"/>
    <property type="project" value="EnsemblMetazoa"/>
</dbReference>
<dbReference type="PANTHER" id="PTHR11227">
    <property type="entry name" value="WD-REPEAT PROTEIN INTERACTING WITH PHOSPHOINOSIDES WIPI -RELATED"/>
    <property type="match status" value="1"/>
</dbReference>
<dbReference type="InParanoid" id="E3LZE8"/>
<dbReference type="EMBL" id="DS268419">
    <property type="protein sequence ID" value="EFO86695.1"/>
    <property type="molecule type" value="Genomic_DNA"/>
</dbReference>
<dbReference type="STRING" id="31234.E3LZE8"/>
<evidence type="ECO:0000256" key="1">
    <source>
        <dbReference type="ARBA" id="ARBA00022574"/>
    </source>
</evidence>
<name>E3LZE8_CAERE</name>
<dbReference type="AlphaFoldDB" id="E3LZE8"/>
<dbReference type="GO" id="GO:0070273">
    <property type="term" value="F:phosphatidylinositol-4-phosphate binding"/>
    <property type="evidence" value="ECO:0007669"/>
    <property type="project" value="EnsemblMetazoa"/>
</dbReference>
<evidence type="ECO:0000256" key="4">
    <source>
        <dbReference type="ARBA" id="ARBA00025740"/>
    </source>
</evidence>
<dbReference type="InterPro" id="IPR001680">
    <property type="entry name" value="WD40_rpt"/>
</dbReference>
<keyword evidence="2" id="KW-0677">Repeat</keyword>
<proteinExistence type="inferred from homology"/>
<keyword evidence="1" id="KW-0853">WD repeat</keyword>
<dbReference type="GO" id="GO:0000045">
    <property type="term" value="P:autophagosome assembly"/>
    <property type="evidence" value="ECO:0007669"/>
    <property type="project" value="EnsemblMetazoa"/>
</dbReference>
<evidence type="ECO:0000256" key="3">
    <source>
        <dbReference type="ARBA" id="ARBA00023006"/>
    </source>
</evidence>
<evidence type="ECO:0000256" key="2">
    <source>
        <dbReference type="ARBA" id="ARBA00022737"/>
    </source>
</evidence>
<reference evidence="5" key="1">
    <citation type="submission" date="2007-07" db="EMBL/GenBank/DDBJ databases">
        <title>PCAP assembly of the Caenorhabditis remanei genome.</title>
        <authorList>
            <consortium name="The Caenorhabditis remanei Sequencing Consortium"/>
            <person name="Wilson R.K."/>
        </authorList>
    </citation>
    <scope>NUCLEOTIDE SEQUENCE [LARGE SCALE GENOMIC DNA]</scope>
    <source>
        <strain evidence="5">PB4641</strain>
    </source>
</reference>
<dbReference type="HOGENOM" id="CLU_025895_2_0_1"/>
<evidence type="ECO:0000313" key="5">
    <source>
        <dbReference type="EMBL" id="EFO86695.1"/>
    </source>
</evidence>
<dbReference type="OrthoDB" id="1667587at2759"/>
<dbReference type="Pfam" id="PF21032">
    <property type="entry name" value="PROPPIN"/>
    <property type="match status" value="1"/>
</dbReference>
<dbReference type="OMA" id="LEHKHFF"/>
<dbReference type="GO" id="GO:0005737">
    <property type="term" value="C:cytoplasm"/>
    <property type="evidence" value="ECO:0007669"/>
    <property type="project" value="EnsemblMetazoa"/>
</dbReference>
<sequence>MSTISHAAITLEQSGFTTADRNGFQMYQLFPLHYRMHEHFGNFIDHFRFSNMFFSVPDVGPVRIAKQMGVSNKVCYVSMMNGKYSQNNVIVFNVETNSDETEITTPSRYGAVTNIQVSHNRLAVFTATRLFVYQFPDNINQIRSEDIRPNPKGISAMSYDPTTSACYLAYPGFKTGSIQIMNLNTLTARESKSPVVIDAHVTEIVQVALNCQGTLVASGSTKGTVIRVYDARTKGMLYELRRGSVHAHLQCLAFSPCSSYLAVASDKGTLHVFGIRDAEPQKRMTVLERNLGSSSILKIQLDRQVLALGFSKRESLKQNFMKIQKIISETAKSLTGLVAICSDASYWRYHFSKDVNGKVHSSPPFYEELLEFSADASFFRTPLD</sequence>
<dbReference type="Proteomes" id="UP000008281">
    <property type="component" value="Unassembled WGS sequence"/>
</dbReference>
<accession>E3LZE8</accession>
<dbReference type="SUPFAM" id="SSF50978">
    <property type="entry name" value="WD40 repeat-like"/>
    <property type="match status" value="1"/>
</dbReference>
<gene>
    <name evidence="5" type="ORF">CRE_04822</name>
</gene>
<dbReference type="GO" id="GO:0010314">
    <property type="term" value="F:phosphatidylinositol-5-phosphate binding"/>
    <property type="evidence" value="ECO:0007669"/>
    <property type="project" value="EnsemblMetazoa"/>
</dbReference>
<organism evidence="6">
    <name type="scientific">Caenorhabditis remanei</name>
    <name type="common">Caenorhabditis vulgaris</name>
    <dbReference type="NCBI Taxonomy" id="31234"/>
    <lineage>
        <taxon>Eukaryota</taxon>
        <taxon>Metazoa</taxon>
        <taxon>Ecdysozoa</taxon>
        <taxon>Nematoda</taxon>
        <taxon>Chromadorea</taxon>
        <taxon>Rhabditida</taxon>
        <taxon>Rhabditina</taxon>
        <taxon>Rhabditomorpha</taxon>
        <taxon>Rhabditoidea</taxon>
        <taxon>Rhabditidae</taxon>
        <taxon>Peloderinae</taxon>
        <taxon>Caenorhabditis</taxon>
    </lineage>
</organism>
<evidence type="ECO:0000313" key="6">
    <source>
        <dbReference type="Proteomes" id="UP000008281"/>
    </source>
</evidence>
<dbReference type="InterPro" id="IPR048720">
    <property type="entry name" value="PROPPIN"/>
</dbReference>
<dbReference type="InterPro" id="IPR015943">
    <property type="entry name" value="WD40/YVTN_repeat-like_dom_sf"/>
</dbReference>
<dbReference type="FunCoup" id="E3LZE8">
    <property type="interactions" value="2835"/>
</dbReference>
<comment type="similarity">
    <text evidence="4">Belongs to the WD repeat PROPPIN family.</text>
</comment>
<protein>
    <submittedName>
        <fullName evidence="5">Uncharacterized protein</fullName>
    </submittedName>
</protein>
<dbReference type="GO" id="GO:0080025">
    <property type="term" value="F:phosphatidylinositol-3,5-bisphosphate binding"/>
    <property type="evidence" value="ECO:0007669"/>
    <property type="project" value="EnsemblMetazoa"/>
</dbReference>
<dbReference type="eggNOG" id="KOG2111">
    <property type="taxonomic scope" value="Eukaryota"/>
</dbReference>
<keyword evidence="3" id="KW-0072">Autophagy</keyword>
<dbReference type="InterPro" id="IPR036322">
    <property type="entry name" value="WD40_repeat_dom_sf"/>
</dbReference>
<dbReference type="Gene3D" id="2.130.10.10">
    <property type="entry name" value="YVTN repeat-like/Quinoprotein amine dehydrogenase"/>
    <property type="match status" value="1"/>
</dbReference>